<organism evidence="2 3">
    <name type="scientific">Datura stramonium</name>
    <name type="common">Jimsonweed</name>
    <name type="synonym">Common thornapple</name>
    <dbReference type="NCBI Taxonomy" id="4076"/>
    <lineage>
        <taxon>Eukaryota</taxon>
        <taxon>Viridiplantae</taxon>
        <taxon>Streptophyta</taxon>
        <taxon>Embryophyta</taxon>
        <taxon>Tracheophyta</taxon>
        <taxon>Spermatophyta</taxon>
        <taxon>Magnoliopsida</taxon>
        <taxon>eudicotyledons</taxon>
        <taxon>Gunneridae</taxon>
        <taxon>Pentapetalae</taxon>
        <taxon>asterids</taxon>
        <taxon>lamiids</taxon>
        <taxon>Solanales</taxon>
        <taxon>Solanaceae</taxon>
        <taxon>Solanoideae</taxon>
        <taxon>Datureae</taxon>
        <taxon>Datura</taxon>
    </lineage>
</organism>
<comment type="caution">
    <text evidence="2">The sequence shown here is derived from an EMBL/GenBank/DDBJ whole genome shotgun (WGS) entry which is preliminary data.</text>
</comment>
<reference evidence="2 3" key="1">
    <citation type="journal article" date="2021" name="BMC Genomics">
        <title>Datura genome reveals duplications of psychoactive alkaloid biosynthetic genes and high mutation rate following tissue culture.</title>
        <authorList>
            <person name="Rajewski A."/>
            <person name="Carter-House D."/>
            <person name="Stajich J."/>
            <person name="Litt A."/>
        </authorList>
    </citation>
    <scope>NUCLEOTIDE SEQUENCE [LARGE SCALE GENOMIC DNA]</scope>
    <source>
        <strain evidence="2">AR-01</strain>
    </source>
</reference>
<feature type="region of interest" description="Disordered" evidence="1">
    <location>
        <begin position="94"/>
        <end position="126"/>
    </location>
</feature>
<protein>
    <submittedName>
        <fullName evidence="2">Uncharacterized protein</fullName>
    </submittedName>
</protein>
<gene>
    <name evidence="2" type="ORF">HAX54_040515</name>
</gene>
<evidence type="ECO:0000256" key="1">
    <source>
        <dbReference type="SAM" id="MobiDB-lite"/>
    </source>
</evidence>
<feature type="non-terminal residue" evidence="2">
    <location>
        <position position="1"/>
    </location>
</feature>
<name>A0ABS8VSJ1_DATST</name>
<dbReference type="EMBL" id="JACEIK010005733">
    <property type="protein sequence ID" value="MCE0482113.1"/>
    <property type="molecule type" value="Genomic_DNA"/>
</dbReference>
<sequence length="126" mass="13507">NKTLPPPSAPSNTPSGQFHEVATPTTTPPDLLKLAQMAQVHESQVMKLAKAIPSMIQQAIKKAMQPSREKLKGLCTTVELLENEVITLRKEVAALTQPPSTSSPTPLEPAAVPSQPEAPKSPPDDW</sequence>
<proteinExistence type="predicted"/>
<feature type="region of interest" description="Disordered" evidence="1">
    <location>
        <begin position="1"/>
        <end position="28"/>
    </location>
</feature>
<evidence type="ECO:0000313" key="3">
    <source>
        <dbReference type="Proteomes" id="UP000823775"/>
    </source>
</evidence>
<feature type="compositionally biased region" description="Low complexity" evidence="1">
    <location>
        <begin position="94"/>
        <end position="111"/>
    </location>
</feature>
<keyword evidence="3" id="KW-1185">Reference proteome</keyword>
<dbReference type="Proteomes" id="UP000823775">
    <property type="component" value="Unassembled WGS sequence"/>
</dbReference>
<accession>A0ABS8VSJ1</accession>
<evidence type="ECO:0000313" key="2">
    <source>
        <dbReference type="EMBL" id="MCE0482113.1"/>
    </source>
</evidence>